<dbReference type="PANTHER" id="PTHR43065:SF46">
    <property type="entry name" value="C4-DICARBOXYLATE TRANSPORT SENSOR PROTEIN DCTB"/>
    <property type="match status" value="1"/>
</dbReference>
<dbReference type="EMBL" id="JRYO01000193">
    <property type="protein sequence ID" value="KHE91548.1"/>
    <property type="molecule type" value="Genomic_DNA"/>
</dbReference>
<dbReference type="GO" id="GO:0000155">
    <property type="term" value="F:phosphorelay sensor kinase activity"/>
    <property type="evidence" value="ECO:0007669"/>
    <property type="project" value="InterPro"/>
</dbReference>
<protein>
    <recommendedName>
        <fullName evidence="2">histidine kinase</fullName>
        <ecNumber evidence="2">2.7.13.3</ecNumber>
    </recommendedName>
</protein>
<dbReference type="SUPFAM" id="SSF52172">
    <property type="entry name" value="CheY-like"/>
    <property type="match status" value="1"/>
</dbReference>
<dbReference type="Gene3D" id="3.40.50.2300">
    <property type="match status" value="1"/>
</dbReference>
<sequence>MVEYANSGKDAITISHNNRYDIALVDIMLPDMQGTDLVKKLAVMLPSTDFIHITAHAALDSAIEAARQEQVVSYETKPLDMDHLLVVLKQIMKRKKMEDALLQAEKLKSIGTITAGISHEFNNILAIISGNVQLMKRSYKDHEELVNALDIIMKATNDGAEISKKMYNFAKTEVGNTEYVTYDLSDLIKQSIEFTMPRWKNMAQANGLNYHIDIEGIRGISEVRCNSAEIREAFVNIINNALDAMPVGGRISFSTWNRDDSVFVSVSDTGKGMTEDVRKKVFDPFFTTRRPQGTGLGMSIVYSILSRHNGKIEVESEIGKGSTFNLQLPIVSRADSTRAIPETEQESKSSGHIKSV</sequence>
<evidence type="ECO:0000256" key="2">
    <source>
        <dbReference type="ARBA" id="ARBA00012438"/>
    </source>
</evidence>
<dbReference type="SUPFAM" id="SSF55874">
    <property type="entry name" value="ATPase domain of HSP90 chaperone/DNA topoisomerase II/histidine kinase"/>
    <property type="match status" value="1"/>
</dbReference>
<keyword evidence="4" id="KW-0808">Transferase</keyword>
<evidence type="ECO:0000259" key="11">
    <source>
        <dbReference type="PROSITE" id="PS50109"/>
    </source>
</evidence>
<reference evidence="13 14" key="1">
    <citation type="submission" date="2014-10" db="EMBL/GenBank/DDBJ databases">
        <title>Draft genome of anammox bacterium scalindua brodae, obtained using differential coverage binning of sequence data from two enrichment reactors.</title>
        <authorList>
            <person name="Speth D.R."/>
            <person name="Russ L."/>
            <person name="Kartal B."/>
            <person name="Op den Camp H.J."/>
            <person name="Dutilh B.E."/>
            <person name="Jetten M.S."/>
        </authorList>
    </citation>
    <scope>NUCLEOTIDE SEQUENCE [LARGE SCALE GENOMIC DNA]</scope>
    <source>
        <strain evidence="13">RU1</strain>
    </source>
</reference>
<evidence type="ECO:0000313" key="13">
    <source>
        <dbReference type="EMBL" id="KHE91548.1"/>
    </source>
</evidence>
<dbReference type="InterPro" id="IPR036890">
    <property type="entry name" value="HATPase_C_sf"/>
</dbReference>
<keyword evidence="5" id="KW-0547">Nucleotide-binding</keyword>
<evidence type="ECO:0000259" key="12">
    <source>
        <dbReference type="PROSITE" id="PS50110"/>
    </source>
</evidence>
<dbReference type="Proteomes" id="UP000030652">
    <property type="component" value="Unassembled WGS sequence"/>
</dbReference>
<keyword evidence="8" id="KW-0902">Two-component regulatory system</keyword>
<dbReference type="InterPro" id="IPR004358">
    <property type="entry name" value="Sig_transdc_His_kin-like_C"/>
</dbReference>
<keyword evidence="3 9" id="KW-0597">Phosphoprotein</keyword>
<evidence type="ECO:0000256" key="5">
    <source>
        <dbReference type="ARBA" id="ARBA00022741"/>
    </source>
</evidence>
<dbReference type="PRINTS" id="PR00344">
    <property type="entry name" value="BCTRLSENSOR"/>
</dbReference>
<dbReference type="InterPro" id="IPR003594">
    <property type="entry name" value="HATPase_dom"/>
</dbReference>
<dbReference type="SUPFAM" id="SSF47384">
    <property type="entry name" value="Homodimeric domain of signal transducing histidine kinase"/>
    <property type="match status" value="1"/>
</dbReference>
<keyword evidence="6 13" id="KW-0418">Kinase</keyword>
<evidence type="ECO:0000256" key="8">
    <source>
        <dbReference type="ARBA" id="ARBA00023012"/>
    </source>
</evidence>
<dbReference type="eggNOG" id="COG4191">
    <property type="taxonomic scope" value="Bacteria"/>
</dbReference>
<dbReference type="EC" id="2.7.13.3" evidence="2"/>
<dbReference type="PROSITE" id="PS50109">
    <property type="entry name" value="HIS_KIN"/>
    <property type="match status" value="1"/>
</dbReference>
<feature type="domain" description="Histidine kinase" evidence="11">
    <location>
        <begin position="116"/>
        <end position="332"/>
    </location>
</feature>
<organism evidence="13 14">
    <name type="scientific">Candidatus Scalindua brodae</name>
    <dbReference type="NCBI Taxonomy" id="237368"/>
    <lineage>
        <taxon>Bacteria</taxon>
        <taxon>Pseudomonadati</taxon>
        <taxon>Planctomycetota</taxon>
        <taxon>Candidatus Brocadiia</taxon>
        <taxon>Candidatus Brocadiales</taxon>
        <taxon>Candidatus Scalinduaceae</taxon>
        <taxon>Candidatus Scalindua</taxon>
    </lineage>
</organism>
<dbReference type="Gene3D" id="3.30.565.10">
    <property type="entry name" value="Histidine kinase-like ATPase, C-terminal domain"/>
    <property type="match status" value="1"/>
</dbReference>
<evidence type="ECO:0000256" key="3">
    <source>
        <dbReference type="ARBA" id="ARBA00022553"/>
    </source>
</evidence>
<dbReference type="AlphaFoldDB" id="A0A0B0EK90"/>
<name>A0A0B0EK90_9BACT</name>
<dbReference type="GO" id="GO:0005524">
    <property type="term" value="F:ATP binding"/>
    <property type="evidence" value="ECO:0007669"/>
    <property type="project" value="UniProtKB-KW"/>
</dbReference>
<dbReference type="InterPro" id="IPR003661">
    <property type="entry name" value="HisK_dim/P_dom"/>
</dbReference>
<dbReference type="PROSITE" id="PS50110">
    <property type="entry name" value="RESPONSE_REGULATORY"/>
    <property type="match status" value="1"/>
</dbReference>
<evidence type="ECO:0000256" key="6">
    <source>
        <dbReference type="ARBA" id="ARBA00022777"/>
    </source>
</evidence>
<dbReference type="Pfam" id="PF00512">
    <property type="entry name" value="HisKA"/>
    <property type="match status" value="1"/>
</dbReference>
<evidence type="ECO:0000256" key="10">
    <source>
        <dbReference type="SAM" id="MobiDB-lite"/>
    </source>
</evidence>
<accession>A0A0B0EK90</accession>
<keyword evidence="7" id="KW-0067">ATP-binding</keyword>
<feature type="modified residue" description="4-aspartylphosphate" evidence="9">
    <location>
        <position position="26"/>
    </location>
</feature>
<dbReference type="InterPro" id="IPR001789">
    <property type="entry name" value="Sig_transdc_resp-reg_receiver"/>
</dbReference>
<comment type="caution">
    <text evidence="13">The sequence shown here is derived from an EMBL/GenBank/DDBJ whole genome shotgun (WGS) entry which is preliminary data.</text>
</comment>
<dbReference type="SMART" id="SM00388">
    <property type="entry name" value="HisKA"/>
    <property type="match status" value="1"/>
</dbReference>
<dbReference type="InterPro" id="IPR036097">
    <property type="entry name" value="HisK_dim/P_sf"/>
</dbReference>
<evidence type="ECO:0000313" key="14">
    <source>
        <dbReference type="Proteomes" id="UP000030652"/>
    </source>
</evidence>
<dbReference type="Pfam" id="PF02518">
    <property type="entry name" value="HATPase_c"/>
    <property type="match status" value="1"/>
</dbReference>
<dbReference type="PANTHER" id="PTHR43065">
    <property type="entry name" value="SENSOR HISTIDINE KINASE"/>
    <property type="match status" value="1"/>
</dbReference>
<feature type="region of interest" description="Disordered" evidence="10">
    <location>
        <begin position="336"/>
        <end position="356"/>
    </location>
</feature>
<gene>
    <name evidence="13" type="ORF">SCABRO_02758</name>
</gene>
<evidence type="ECO:0000256" key="1">
    <source>
        <dbReference type="ARBA" id="ARBA00000085"/>
    </source>
</evidence>
<dbReference type="InterPro" id="IPR011006">
    <property type="entry name" value="CheY-like_superfamily"/>
</dbReference>
<evidence type="ECO:0000256" key="4">
    <source>
        <dbReference type="ARBA" id="ARBA00022679"/>
    </source>
</evidence>
<evidence type="ECO:0000256" key="9">
    <source>
        <dbReference type="PROSITE-ProRule" id="PRU00169"/>
    </source>
</evidence>
<comment type="catalytic activity">
    <reaction evidence="1">
        <text>ATP + protein L-histidine = ADP + protein N-phospho-L-histidine.</text>
        <dbReference type="EC" id="2.7.13.3"/>
    </reaction>
</comment>
<feature type="domain" description="Response regulatory" evidence="12">
    <location>
        <begin position="1"/>
        <end position="92"/>
    </location>
</feature>
<dbReference type="Gene3D" id="1.10.287.130">
    <property type="match status" value="1"/>
</dbReference>
<proteinExistence type="predicted"/>
<dbReference type="InterPro" id="IPR005467">
    <property type="entry name" value="His_kinase_dom"/>
</dbReference>
<dbReference type="Pfam" id="PF00072">
    <property type="entry name" value="Response_reg"/>
    <property type="match status" value="1"/>
</dbReference>
<evidence type="ECO:0000256" key="7">
    <source>
        <dbReference type="ARBA" id="ARBA00022840"/>
    </source>
</evidence>
<dbReference type="SMART" id="SM00387">
    <property type="entry name" value="HATPase_c"/>
    <property type="match status" value="1"/>
</dbReference>